<dbReference type="EMBL" id="VZIZ01000009">
    <property type="protein sequence ID" value="KAF0569316.1"/>
    <property type="molecule type" value="Genomic_DNA"/>
</dbReference>
<proteinExistence type="predicted"/>
<gene>
    <name evidence="1" type="ORF">FQV37_2797</name>
</gene>
<organism evidence="1 2">
    <name type="scientific">Psychrobacter nivimaris</name>
    <dbReference type="NCBI Taxonomy" id="281738"/>
    <lineage>
        <taxon>Bacteria</taxon>
        <taxon>Pseudomonadati</taxon>
        <taxon>Pseudomonadota</taxon>
        <taxon>Gammaproteobacteria</taxon>
        <taxon>Moraxellales</taxon>
        <taxon>Moraxellaceae</taxon>
        <taxon>Psychrobacter</taxon>
    </lineage>
</organism>
<name>A0A6N7C1S0_9GAMM</name>
<accession>A0A6N7C1S0</accession>
<dbReference type="AlphaFoldDB" id="A0A6N7C1S0"/>
<comment type="caution">
    <text evidence="1">The sequence shown here is derived from an EMBL/GenBank/DDBJ whole genome shotgun (WGS) entry which is preliminary data.</text>
</comment>
<reference evidence="1 2" key="1">
    <citation type="submission" date="2019-09" db="EMBL/GenBank/DDBJ databases">
        <title>Draft genome sequence of Psychrobacter nivimaris LAMA 639, in search for biotechnological relevant genes.</title>
        <authorList>
            <person name="Lima A.O.S."/>
            <person name="Staloch B.E.K."/>
            <person name="Freitas R.C."/>
            <person name="Niero H."/>
            <person name="Silva M.A.C."/>
        </authorList>
    </citation>
    <scope>NUCLEOTIDE SEQUENCE [LARGE SCALE GENOMIC DNA]</scope>
    <source>
        <strain evidence="1 2">LAMA 639</strain>
    </source>
</reference>
<dbReference type="Proteomes" id="UP000471465">
    <property type="component" value="Unassembled WGS sequence"/>
</dbReference>
<sequence length="38" mass="4274">MNPQLRPKNIVAHGAHQILDAALYPLFLSGYASRILRQ</sequence>
<evidence type="ECO:0000313" key="1">
    <source>
        <dbReference type="EMBL" id="KAF0569316.1"/>
    </source>
</evidence>
<evidence type="ECO:0000313" key="2">
    <source>
        <dbReference type="Proteomes" id="UP000471465"/>
    </source>
</evidence>
<keyword evidence="2" id="KW-1185">Reference proteome</keyword>
<protein>
    <submittedName>
        <fullName evidence="1">Uncharacterized protein</fullName>
    </submittedName>
</protein>